<dbReference type="GO" id="GO:0033539">
    <property type="term" value="P:fatty acid beta-oxidation using acyl-CoA dehydrogenase"/>
    <property type="evidence" value="ECO:0007669"/>
    <property type="project" value="TreeGrafter"/>
</dbReference>
<comment type="cofactor">
    <cofactor evidence="4">
        <name>FAD</name>
        <dbReference type="ChEBI" id="CHEBI:57692"/>
    </cofactor>
    <text evidence="4">Binds 1 FAD per dimer.</text>
</comment>
<dbReference type="AlphaFoldDB" id="A0A949K1K7"/>
<dbReference type="InterPro" id="IPR014729">
    <property type="entry name" value="Rossmann-like_a/b/a_fold"/>
</dbReference>
<dbReference type="EMBL" id="JAHQCW010000016">
    <property type="protein sequence ID" value="MBU9737035.1"/>
    <property type="molecule type" value="Genomic_DNA"/>
</dbReference>
<dbReference type="GO" id="GO:0050660">
    <property type="term" value="F:flavin adenine dinucleotide binding"/>
    <property type="evidence" value="ECO:0007669"/>
    <property type="project" value="InterPro"/>
</dbReference>
<dbReference type="PANTHER" id="PTHR43153:SF1">
    <property type="entry name" value="ELECTRON TRANSFER FLAVOPROTEIN SUBUNIT ALPHA, MITOCHONDRIAL"/>
    <property type="match status" value="1"/>
</dbReference>
<keyword evidence="4" id="KW-0274">FAD</keyword>
<dbReference type="InterPro" id="IPR014731">
    <property type="entry name" value="ETF_asu_C"/>
</dbReference>
<evidence type="ECO:0000256" key="2">
    <source>
        <dbReference type="ARBA" id="ARBA00022448"/>
    </source>
</evidence>
<gene>
    <name evidence="6" type="ORF">KTH89_10825</name>
</gene>
<dbReference type="GO" id="GO:0009055">
    <property type="term" value="F:electron transfer activity"/>
    <property type="evidence" value="ECO:0007669"/>
    <property type="project" value="InterPro"/>
</dbReference>
<keyword evidence="3" id="KW-0285">Flavoprotein</keyword>
<dbReference type="InterPro" id="IPR014730">
    <property type="entry name" value="ETF_a/b_N"/>
</dbReference>
<dbReference type="PIRSF" id="PIRSF000089">
    <property type="entry name" value="Electra_flavoP_a"/>
    <property type="match status" value="1"/>
</dbReference>
<dbReference type="SUPFAM" id="SSF52402">
    <property type="entry name" value="Adenine nucleotide alpha hydrolases-like"/>
    <property type="match status" value="1"/>
</dbReference>
<evidence type="ECO:0000259" key="5">
    <source>
        <dbReference type="SMART" id="SM00893"/>
    </source>
</evidence>
<reference evidence="6" key="1">
    <citation type="submission" date="2021-06" db="EMBL/GenBank/DDBJ databases">
        <title>Description of novel taxa of the family Lachnospiraceae.</title>
        <authorList>
            <person name="Chaplin A.V."/>
            <person name="Sokolova S.R."/>
            <person name="Pikina A.P."/>
            <person name="Korzhanova M."/>
            <person name="Belova V."/>
            <person name="Korostin D."/>
            <person name="Efimov B.A."/>
        </authorList>
    </citation>
    <scope>NUCLEOTIDE SEQUENCE</scope>
    <source>
        <strain evidence="6">ASD5720</strain>
    </source>
</reference>
<evidence type="ECO:0000256" key="1">
    <source>
        <dbReference type="ARBA" id="ARBA00005817"/>
    </source>
</evidence>
<dbReference type="SUPFAM" id="SSF52467">
    <property type="entry name" value="DHS-like NAD/FAD-binding domain"/>
    <property type="match status" value="1"/>
</dbReference>
<evidence type="ECO:0000256" key="4">
    <source>
        <dbReference type="PIRSR" id="PIRSR000089-1"/>
    </source>
</evidence>
<comment type="caution">
    <text evidence="6">The sequence shown here is derived from an EMBL/GenBank/DDBJ whole genome shotgun (WGS) entry which is preliminary data.</text>
</comment>
<keyword evidence="7" id="KW-1185">Reference proteome</keyword>
<dbReference type="Gene3D" id="3.40.50.620">
    <property type="entry name" value="HUPs"/>
    <property type="match status" value="1"/>
</dbReference>
<dbReference type="RefSeq" id="WP_158342413.1">
    <property type="nucleotide sequence ID" value="NZ_JAHQCW010000016.1"/>
</dbReference>
<dbReference type="PANTHER" id="PTHR43153">
    <property type="entry name" value="ELECTRON TRANSFER FLAVOPROTEIN ALPHA"/>
    <property type="match status" value="1"/>
</dbReference>
<keyword evidence="2" id="KW-0813">Transport</keyword>
<proteinExistence type="inferred from homology"/>
<feature type="binding site" evidence="4">
    <location>
        <position position="277"/>
    </location>
    <ligand>
        <name>FAD</name>
        <dbReference type="ChEBI" id="CHEBI:57692"/>
    </ligand>
</feature>
<protein>
    <submittedName>
        <fullName evidence="6">Electron transfer flavoprotein subunit alpha/FixB family protein</fullName>
    </submittedName>
</protein>
<evidence type="ECO:0000313" key="6">
    <source>
        <dbReference type="EMBL" id="MBU9737035.1"/>
    </source>
</evidence>
<name>A0A949K1K7_9FIRM</name>
<dbReference type="Gene3D" id="3.40.50.1220">
    <property type="entry name" value="TPP-binding domain"/>
    <property type="match status" value="1"/>
</dbReference>
<evidence type="ECO:0000313" key="7">
    <source>
        <dbReference type="Proteomes" id="UP000712157"/>
    </source>
</evidence>
<accession>A0A949K1K7</accession>
<comment type="similarity">
    <text evidence="1">Belongs to the ETF alpha-subunit/FixB family.</text>
</comment>
<dbReference type="InterPro" id="IPR001308">
    <property type="entry name" value="ETF_a/FixB"/>
</dbReference>
<organism evidence="6 7">
    <name type="scientific">Diplocloster agilis</name>
    <dbReference type="NCBI Taxonomy" id="2850323"/>
    <lineage>
        <taxon>Bacteria</taxon>
        <taxon>Bacillati</taxon>
        <taxon>Bacillota</taxon>
        <taxon>Clostridia</taxon>
        <taxon>Lachnospirales</taxon>
        <taxon>Lachnospiraceae</taxon>
        <taxon>Diplocloster</taxon>
    </lineage>
</organism>
<feature type="binding site" evidence="4">
    <location>
        <begin position="224"/>
        <end position="225"/>
    </location>
    <ligand>
        <name>FAD</name>
        <dbReference type="ChEBI" id="CHEBI:57692"/>
    </ligand>
</feature>
<dbReference type="Pfam" id="PF01012">
    <property type="entry name" value="ETF"/>
    <property type="match status" value="1"/>
</dbReference>
<evidence type="ECO:0000256" key="3">
    <source>
        <dbReference type="ARBA" id="ARBA00022630"/>
    </source>
</evidence>
<dbReference type="InterPro" id="IPR029035">
    <property type="entry name" value="DHS-like_NAD/FAD-binding_dom"/>
</dbReference>
<dbReference type="SMART" id="SM00893">
    <property type="entry name" value="ETF"/>
    <property type="match status" value="1"/>
</dbReference>
<dbReference type="FunFam" id="3.40.50.1220:FF:000004">
    <property type="entry name" value="Electron transfer flavoprotein"/>
    <property type="match status" value="1"/>
</dbReference>
<dbReference type="Pfam" id="PF00766">
    <property type="entry name" value="ETF_alpha"/>
    <property type="match status" value="1"/>
</dbReference>
<sequence length="309" mass="32550">MAKKVWVFSDKPALMQDITAGVKECGEVSVIAVGGRELTDAAAKAGADTVYYLGDTSERMAESYTDTIAKLVEDEKPEVVLFGATLTGRAIAGRLAARFGTSVLADAKELDLSGDITKGVSMVYGGGANLKQSAKGGLTLVILGFGVLEKPEEIKAGAGKVVEVPYVEPAWNITLCEEQQRESASVNLAAAKKIVSIGLGVAGKDDIPMVKELADALDAELGCSRPIAEGLEWLPKECYIGISGVFVKSDLYLAVGISGQVQHMVGLKDAKILAAINKDANAPIMRQCDYGIVGDLYEIVPALAKRLSR</sequence>
<dbReference type="Proteomes" id="UP000712157">
    <property type="component" value="Unassembled WGS sequence"/>
</dbReference>
<feature type="binding site" evidence="4">
    <location>
        <begin position="256"/>
        <end position="263"/>
    </location>
    <ligand>
        <name>FAD</name>
        <dbReference type="ChEBI" id="CHEBI:57692"/>
    </ligand>
</feature>
<feature type="domain" description="Electron transfer flavoprotein alpha/beta-subunit N-terminal" evidence="5">
    <location>
        <begin position="5"/>
        <end position="180"/>
    </location>
</feature>